<dbReference type="SUPFAM" id="SSF52058">
    <property type="entry name" value="L domain-like"/>
    <property type="match status" value="1"/>
</dbReference>
<dbReference type="SMART" id="SM00369">
    <property type="entry name" value="LRR_TYP"/>
    <property type="match status" value="3"/>
</dbReference>
<evidence type="ECO:0000256" key="4">
    <source>
        <dbReference type="SAM" id="SignalP"/>
    </source>
</evidence>
<evidence type="ECO:0000313" key="6">
    <source>
        <dbReference type="Proteomes" id="UP000770661"/>
    </source>
</evidence>
<dbReference type="Proteomes" id="UP000770661">
    <property type="component" value="Unassembled WGS sequence"/>
</dbReference>
<evidence type="ECO:0000256" key="2">
    <source>
        <dbReference type="ARBA" id="ARBA00022729"/>
    </source>
</evidence>
<dbReference type="InterPro" id="IPR001611">
    <property type="entry name" value="Leu-rich_rpt"/>
</dbReference>
<dbReference type="OrthoDB" id="6160824at2759"/>
<dbReference type="PANTHER" id="PTHR24373:SF275">
    <property type="entry name" value="TIR DOMAIN-CONTAINING PROTEIN"/>
    <property type="match status" value="1"/>
</dbReference>
<sequence>MRTHARGGTPCGGGGLAALLGLLLLAAAATTRAAAIHGHATPGPTPPGTNGAGIHREALSTSENPAALGNNGAFLFHLCAVKARGAPPPPQVTRALDPLHHYLHQPSPRLSSPRALWPRTEWLGPALPDGCRHVGRVGHKTVHCSGANLTQIPDLSLERNVDALVFSGTGIQVVGDVQRLPRSVRALTFSEGPLVTFNGLRLYQISGLDFLSLEHNTLSTWSFVAAFFSPDAPKNASLTTLDLQYNLITYPPEPMGSNQSVLPLLETLVLSHNPMSNLPGNLFLPLQASRLTHLFLRNCSLSQFYGSPLQPVSRIQVLDLSYNPGLSNDELYELFEPLSEGYLEELYLANNNYVTVPTKALATVSQGLEKLDLHGAAFQCLDNTSFPLLPRLKDLNLMYCRIALIQAHTFDIFPVLEILHLDGNALITIPREALLPTLKVLTMSDNPRNTGDEDVSAFTMERVDFRGMGGLSNASFQGVPLGQVTKEYFNDLHGLLDLRITSCKIKYIESFSFV</sequence>
<reference evidence="5" key="1">
    <citation type="submission" date="2020-07" db="EMBL/GenBank/DDBJ databases">
        <title>The High-quality genome of the commercially important snow crab, Chionoecetes opilio.</title>
        <authorList>
            <person name="Jeong J.-H."/>
            <person name="Ryu S."/>
        </authorList>
    </citation>
    <scope>NUCLEOTIDE SEQUENCE</scope>
    <source>
        <strain evidence="5">MADBK_172401_WGS</strain>
        <tissue evidence="5">Digestive gland</tissue>
    </source>
</reference>
<evidence type="ECO:0000256" key="3">
    <source>
        <dbReference type="ARBA" id="ARBA00022737"/>
    </source>
</evidence>
<comment type="caution">
    <text evidence="5">The sequence shown here is derived from an EMBL/GenBank/DDBJ whole genome shotgun (WGS) entry which is preliminary data.</text>
</comment>
<protein>
    <submittedName>
        <fullName evidence="5">Chaoptin</fullName>
    </submittedName>
</protein>
<keyword evidence="3" id="KW-0677">Repeat</keyword>
<dbReference type="AlphaFoldDB" id="A0A8J4Y2B5"/>
<keyword evidence="2 4" id="KW-0732">Signal</keyword>
<evidence type="ECO:0000313" key="5">
    <source>
        <dbReference type="EMBL" id="KAG0715301.1"/>
    </source>
</evidence>
<evidence type="ECO:0000256" key="1">
    <source>
        <dbReference type="ARBA" id="ARBA00022614"/>
    </source>
</evidence>
<dbReference type="EMBL" id="JACEEZ010019814">
    <property type="protein sequence ID" value="KAG0715301.1"/>
    <property type="molecule type" value="Genomic_DNA"/>
</dbReference>
<keyword evidence="6" id="KW-1185">Reference proteome</keyword>
<organism evidence="5 6">
    <name type="scientific">Chionoecetes opilio</name>
    <name type="common">Atlantic snow crab</name>
    <name type="synonym">Cancer opilio</name>
    <dbReference type="NCBI Taxonomy" id="41210"/>
    <lineage>
        <taxon>Eukaryota</taxon>
        <taxon>Metazoa</taxon>
        <taxon>Ecdysozoa</taxon>
        <taxon>Arthropoda</taxon>
        <taxon>Crustacea</taxon>
        <taxon>Multicrustacea</taxon>
        <taxon>Malacostraca</taxon>
        <taxon>Eumalacostraca</taxon>
        <taxon>Eucarida</taxon>
        <taxon>Decapoda</taxon>
        <taxon>Pleocyemata</taxon>
        <taxon>Brachyura</taxon>
        <taxon>Eubrachyura</taxon>
        <taxon>Majoidea</taxon>
        <taxon>Majidae</taxon>
        <taxon>Chionoecetes</taxon>
    </lineage>
</organism>
<dbReference type="InterPro" id="IPR003591">
    <property type="entry name" value="Leu-rich_rpt_typical-subtyp"/>
</dbReference>
<name>A0A8J4Y2B5_CHIOP</name>
<dbReference type="InterPro" id="IPR050328">
    <property type="entry name" value="Dev_Immune_Receptor"/>
</dbReference>
<dbReference type="Gene3D" id="3.80.10.10">
    <property type="entry name" value="Ribonuclease Inhibitor"/>
    <property type="match status" value="2"/>
</dbReference>
<keyword evidence="1" id="KW-0433">Leucine-rich repeat</keyword>
<accession>A0A8J4Y2B5</accession>
<feature type="signal peptide" evidence="4">
    <location>
        <begin position="1"/>
        <end position="33"/>
    </location>
</feature>
<feature type="chain" id="PRO_5035317829" evidence="4">
    <location>
        <begin position="34"/>
        <end position="514"/>
    </location>
</feature>
<dbReference type="InterPro" id="IPR032675">
    <property type="entry name" value="LRR_dom_sf"/>
</dbReference>
<gene>
    <name evidence="5" type="primary">chp_1</name>
    <name evidence="5" type="ORF">GWK47_012270</name>
</gene>
<dbReference type="PROSITE" id="PS51450">
    <property type="entry name" value="LRR"/>
    <property type="match status" value="1"/>
</dbReference>
<proteinExistence type="predicted"/>
<dbReference type="PANTHER" id="PTHR24373">
    <property type="entry name" value="SLIT RELATED LEUCINE-RICH REPEAT NEURONAL PROTEIN"/>
    <property type="match status" value="1"/>
</dbReference>